<dbReference type="InterPro" id="IPR003583">
    <property type="entry name" value="Hlx-hairpin-Hlx_DNA-bd_motif"/>
</dbReference>
<dbReference type="InterPro" id="IPR019554">
    <property type="entry name" value="Soluble_ligand-bd"/>
</dbReference>
<evidence type="ECO:0000256" key="2">
    <source>
        <dbReference type="SAM" id="Phobius"/>
    </source>
</evidence>
<evidence type="ECO:0000313" key="4">
    <source>
        <dbReference type="EMBL" id="KUK77781.1"/>
    </source>
</evidence>
<feature type="domain" description="Helix-hairpin-helix DNA-binding motif class 1" evidence="3">
    <location>
        <begin position="237"/>
        <end position="256"/>
    </location>
</feature>
<feature type="transmembrane region" description="Helical" evidence="2">
    <location>
        <begin position="9"/>
        <end position="30"/>
    </location>
</feature>
<dbReference type="AlphaFoldDB" id="A0A101HJ30"/>
<dbReference type="InterPro" id="IPR010994">
    <property type="entry name" value="RuvA_2-like"/>
</dbReference>
<protein>
    <submittedName>
        <fullName evidence="4">Putative competence protein comEA</fullName>
    </submittedName>
</protein>
<sequence length="259" mass="28706">MEDIKRKILYYGITFVISFTLGILFDHYILCKSPSVENPEVKGEKEQVEIILESEKTDAQTISQEPKPVSPKIPLQEQGCTLYIDISGALKKPGVYCLEDGALVIDAVNKAGGFSKEASIDFIHRTINLAQPLVNNQKLYFPKREELVCELKPLLDEGKNISITYNEPVTQLPTTEPYIDQNPPPLDPPDTTNPTNNDDSECVNINTATKEELMTLNGVGESTAEKIIMGRPYAQIEDLLNVSGIGEATLAKFEDMVCI</sequence>
<dbReference type="Gene3D" id="1.10.150.320">
    <property type="entry name" value="Photosystem II 12 kDa extrinsic protein"/>
    <property type="match status" value="1"/>
</dbReference>
<organism evidence="4 5">
    <name type="scientific">candidate division WS6 bacterium 34_10</name>
    <dbReference type="NCBI Taxonomy" id="1641389"/>
    <lineage>
        <taxon>Bacteria</taxon>
        <taxon>Candidatus Dojkabacteria</taxon>
    </lineage>
</organism>
<dbReference type="EMBL" id="LGGO01000006">
    <property type="protein sequence ID" value="KUK77781.1"/>
    <property type="molecule type" value="Genomic_DNA"/>
</dbReference>
<evidence type="ECO:0000256" key="1">
    <source>
        <dbReference type="SAM" id="MobiDB-lite"/>
    </source>
</evidence>
<dbReference type="Pfam" id="PF10531">
    <property type="entry name" value="SLBB"/>
    <property type="match status" value="1"/>
</dbReference>
<dbReference type="GO" id="GO:0015627">
    <property type="term" value="C:type II protein secretion system complex"/>
    <property type="evidence" value="ECO:0007669"/>
    <property type="project" value="TreeGrafter"/>
</dbReference>
<feature type="region of interest" description="Disordered" evidence="1">
    <location>
        <begin position="177"/>
        <end position="199"/>
    </location>
</feature>
<dbReference type="GO" id="GO:0006281">
    <property type="term" value="P:DNA repair"/>
    <property type="evidence" value="ECO:0007669"/>
    <property type="project" value="InterPro"/>
</dbReference>
<dbReference type="InterPro" id="IPR051675">
    <property type="entry name" value="Endo/Exo/Phosphatase_dom_1"/>
</dbReference>
<dbReference type="GO" id="GO:0015628">
    <property type="term" value="P:protein secretion by the type II secretion system"/>
    <property type="evidence" value="ECO:0007669"/>
    <property type="project" value="TreeGrafter"/>
</dbReference>
<keyword evidence="2" id="KW-1133">Transmembrane helix</keyword>
<evidence type="ECO:0000313" key="5">
    <source>
        <dbReference type="Proteomes" id="UP000053904"/>
    </source>
</evidence>
<dbReference type="SUPFAM" id="SSF47781">
    <property type="entry name" value="RuvA domain 2-like"/>
    <property type="match status" value="1"/>
</dbReference>
<name>A0A101HJ30_9BACT</name>
<proteinExistence type="predicted"/>
<reference evidence="5" key="1">
    <citation type="journal article" date="2015" name="MBio">
        <title>Genome-Resolved Metagenomic Analysis Reveals Roles for Candidate Phyla and Other Microbial Community Members in Biogeochemical Transformations in Oil Reservoirs.</title>
        <authorList>
            <person name="Hu P."/>
            <person name="Tom L."/>
            <person name="Singh A."/>
            <person name="Thomas B.C."/>
            <person name="Baker B.J."/>
            <person name="Piceno Y.M."/>
            <person name="Andersen G.L."/>
            <person name="Banfield J.F."/>
        </authorList>
    </citation>
    <scope>NUCLEOTIDE SEQUENCE [LARGE SCALE GENOMIC DNA]</scope>
</reference>
<gene>
    <name evidence="4" type="ORF">XD93_0099</name>
</gene>
<feature type="domain" description="Helix-hairpin-helix DNA-binding motif class 1" evidence="3">
    <location>
        <begin position="211"/>
        <end position="230"/>
    </location>
</feature>
<dbReference type="SMART" id="SM00278">
    <property type="entry name" value="HhH1"/>
    <property type="match status" value="2"/>
</dbReference>
<dbReference type="PANTHER" id="PTHR21180:SF32">
    <property type="entry name" value="ENDONUCLEASE_EXONUCLEASE_PHOSPHATASE FAMILY DOMAIN-CONTAINING PROTEIN 1"/>
    <property type="match status" value="1"/>
</dbReference>
<keyword evidence="2" id="KW-0472">Membrane</keyword>
<dbReference type="PANTHER" id="PTHR21180">
    <property type="entry name" value="ENDONUCLEASE/EXONUCLEASE/PHOSPHATASE FAMILY DOMAIN-CONTAINING PROTEIN 1"/>
    <property type="match status" value="1"/>
</dbReference>
<dbReference type="Proteomes" id="UP000053904">
    <property type="component" value="Unassembled WGS sequence"/>
</dbReference>
<keyword evidence="2" id="KW-0812">Transmembrane</keyword>
<evidence type="ECO:0000259" key="3">
    <source>
        <dbReference type="SMART" id="SM00278"/>
    </source>
</evidence>
<comment type="caution">
    <text evidence="4">The sequence shown here is derived from an EMBL/GenBank/DDBJ whole genome shotgun (WGS) entry which is preliminary data.</text>
</comment>
<accession>A0A101HJ30</accession>
<dbReference type="Pfam" id="PF12836">
    <property type="entry name" value="HHH_3"/>
    <property type="match status" value="1"/>
</dbReference>
<dbReference type="GO" id="GO:0003677">
    <property type="term" value="F:DNA binding"/>
    <property type="evidence" value="ECO:0007669"/>
    <property type="project" value="InterPro"/>
</dbReference>